<reference evidence="1" key="1">
    <citation type="submission" date="2014-11" db="EMBL/GenBank/DDBJ databases">
        <authorList>
            <person name="Amaro Gonzalez C."/>
        </authorList>
    </citation>
    <scope>NUCLEOTIDE SEQUENCE</scope>
</reference>
<sequence>MTPWKLLKDMYLRDTSLKVTHPSTQPQLATD</sequence>
<accession>A0A0E9XWL4</accession>
<name>A0A0E9XWL4_ANGAN</name>
<dbReference type="EMBL" id="GBXM01002352">
    <property type="protein sequence ID" value="JAI06226.1"/>
    <property type="molecule type" value="Transcribed_RNA"/>
</dbReference>
<reference evidence="1" key="2">
    <citation type="journal article" date="2015" name="Fish Shellfish Immunol.">
        <title>Early steps in the European eel (Anguilla anguilla)-Vibrio vulnificus interaction in the gills: Role of the RtxA13 toxin.</title>
        <authorList>
            <person name="Callol A."/>
            <person name="Pajuelo D."/>
            <person name="Ebbesson L."/>
            <person name="Teles M."/>
            <person name="MacKenzie S."/>
            <person name="Amaro C."/>
        </authorList>
    </citation>
    <scope>NUCLEOTIDE SEQUENCE</scope>
</reference>
<protein>
    <submittedName>
        <fullName evidence="1">Uncharacterized protein</fullName>
    </submittedName>
</protein>
<organism evidence="1">
    <name type="scientific">Anguilla anguilla</name>
    <name type="common">European freshwater eel</name>
    <name type="synonym">Muraena anguilla</name>
    <dbReference type="NCBI Taxonomy" id="7936"/>
    <lineage>
        <taxon>Eukaryota</taxon>
        <taxon>Metazoa</taxon>
        <taxon>Chordata</taxon>
        <taxon>Craniata</taxon>
        <taxon>Vertebrata</taxon>
        <taxon>Euteleostomi</taxon>
        <taxon>Actinopterygii</taxon>
        <taxon>Neopterygii</taxon>
        <taxon>Teleostei</taxon>
        <taxon>Anguilliformes</taxon>
        <taxon>Anguillidae</taxon>
        <taxon>Anguilla</taxon>
    </lineage>
</organism>
<dbReference type="AlphaFoldDB" id="A0A0E9XWL4"/>
<proteinExistence type="predicted"/>
<evidence type="ECO:0000313" key="1">
    <source>
        <dbReference type="EMBL" id="JAI06226.1"/>
    </source>
</evidence>